<keyword evidence="2" id="KW-1185">Reference proteome</keyword>
<dbReference type="EMBL" id="MU006701">
    <property type="protein sequence ID" value="KAF2633242.1"/>
    <property type="molecule type" value="Genomic_DNA"/>
</dbReference>
<reference evidence="1" key="1">
    <citation type="journal article" date="2020" name="Stud. Mycol.">
        <title>101 Dothideomycetes genomes: a test case for predicting lifestyles and emergence of pathogens.</title>
        <authorList>
            <person name="Haridas S."/>
            <person name="Albert R."/>
            <person name="Binder M."/>
            <person name="Bloem J."/>
            <person name="Labutti K."/>
            <person name="Salamov A."/>
            <person name="Andreopoulos B."/>
            <person name="Baker S."/>
            <person name="Barry K."/>
            <person name="Bills G."/>
            <person name="Bluhm B."/>
            <person name="Cannon C."/>
            <person name="Castanera R."/>
            <person name="Culley D."/>
            <person name="Daum C."/>
            <person name="Ezra D."/>
            <person name="Gonzalez J."/>
            <person name="Henrissat B."/>
            <person name="Kuo A."/>
            <person name="Liang C."/>
            <person name="Lipzen A."/>
            <person name="Lutzoni F."/>
            <person name="Magnuson J."/>
            <person name="Mondo S."/>
            <person name="Nolan M."/>
            <person name="Ohm R."/>
            <person name="Pangilinan J."/>
            <person name="Park H.-J."/>
            <person name="Ramirez L."/>
            <person name="Alfaro M."/>
            <person name="Sun H."/>
            <person name="Tritt A."/>
            <person name="Yoshinaga Y."/>
            <person name="Zwiers L.-H."/>
            <person name="Turgeon B."/>
            <person name="Goodwin S."/>
            <person name="Spatafora J."/>
            <person name="Crous P."/>
            <person name="Grigoriev I."/>
        </authorList>
    </citation>
    <scope>NUCLEOTIDE SEQUENCE</scope>
    <source>
        <strain evidence="1">CBS 525.71</strain>
    </source>
</reference>
<organism evidence="1 2">
    <name type="scientific">Macroventuria anomochaeta</name>
    <dbReference type="NCBI Taxonomy" id="301207"/>
    <lineage>
        <taxon>Eukaryota</taxon>
        <taxon>Fungi</taxon>
        <taxon>Dikarya</taxon>
        <taxon>Ascomycota</taxon>
        <taxon>Pezizomycotina</taxon>
        <taxon>Dothideomycetes</taxon>
        <taxon>Pleosporomycetidae</taxon>
        <taxon>Pleosporales</taxon>
        <taxon>Pleosporineae</taxon>
        <taxon>Didymellaceae</taxon>
        <taxon>Macroventuria</taxon>
    </lineage>
</organism>
<evidence type="ECO:0000313" key="1">
    <source>
        <dbReference type="EMBL" id="KAF2633242.1"/>
    </source>
</evidence>
<name>A0ACB6SH12_9PLEO</name>
<sequence length="75" mass="8337">MKSVTGLLHSRLSVVFLPLTSKLAVSRQSRFVVCVHSDVSRLSCSPGAWLKQQMLGPRTELYCPASLPYLQSSWT</sequence>
<dbReference type="Proteomes" id="UP000799754">
    <property type="component" value="Unassembled WGS sequence"/>
</dbReference>
<gene>
    <name evidence="1" type="ORF">BU25DRAFT_2425</name>
</gene>
<accession>A0ACB6SH12</accession>
<proteinExistence type="predicted"/>
<comment type="caution">
    <text evidence="1">The sequence shown here is derived from an EMBL/GenBank/DDBJ whole genome shotgun (WGS) entry which is preliminary data.</text>
</comment>
<evidence type="ECO:0000313" key="2">
    <source>
        <dbReference type="Proteomes" id="UP000799754"/>
    </source>
</evidence>
<protein>
    <submittedName>
        <fullName evidence="1">Uncharacterized protein</fullName>
    </submittedName>
</protein>